<dbReference type="STRING" id="398512.Bccel_2964"/>
<dbReference type="PATRIC" id="fig|398512.5.peg.3110"/>
<dbReference type="Pfam" id="PF06114">
    <property type="entry name" value="Peptidase_M78"/>
    <property type="match status" value="1"/>
</dbReference>
<organism evidence="2 3">
    <name type="scientific">Pseudobacteroides cellulosolvens ATCC 35603 = DSM 2933</name>
    <dbReference type="NCBI Taxonomy" id="398512"/>
    <lineage>
        <taxon>Bacteria</taxon>
        <taxon>Bacillati</taxon>
        <taxon>Bacillota</taxon>
        <taxon>Clostridia</taxon>
        <taxon>Eubacteriales</taxon>
        <taxon>Oscillospiraceae</taxon>
        <taxon>Pseudobacteroides</taxon>
    </lineage>
</organism>
<evidence type="ECO:0000313" key="2">
    <source>
        <dbReference type="EMBL" id="KNY27693.1"/>
    </source>
</evidence>
<proteinExistence type="predicted"/>
<accession>A0A0L6JPJ7</accession>
<dbReference type="OrthoDB" id="9816277at2"/>
<dbReference type="AlphaFoldDB" id="A0A0L6JPJ7"/>
<protein>
    <recommendedName>
        <fullName evidence="1">IrrE N-terminal-like domain-containing protein</fullName>
    </recommendedName>
</protein>
<dbReference type="InterPro" id="IPR052345">
    <property type="entry name" value="Rad_response_metalloprotease"/>
</dbReference>
<sequence length="185" mass="21852">MDWKRRKQIANLVDGILQCNVLNRPPIDLISDIIKQRGIKFEERDENDEEFCGVYFVIGEAKIIFVNSNLYEPRKNFTIAHELGHHFLVHPLQDGAIICNKDTIFGDNKPEPEKEADYFAACFLMPKNMLHQKKTEFEKNYSQQLNLFKGSEEQDKNEELIKYLSNFFKVSKESMGYRLKEFKMY</sequence>
<keyword evidence="3" id="KW-1185">Reference proteome</keyword>
<name>A0A0L6JPJ7_9FIRM</name>
<gene>
    <name evidence="2" type="ORF">Bccel_2964</name>
</gene>
<dbReference type="RefSeq" id="WP_036944697.1">
    <property type="nucleotide sequence ID" value="NZ_JQKC01000034.1"/>
</dbReference>
<evidence type="ECO:0000313" key="3">
    <source>
        <dbReference type="Proteomes" id="UP000036923"/>
    </source>
</evidence>
<evidence type="ECO:0000259" key="1">
    <source>
        <dbReference type="Pfam" id="PF06114"/>
    </source>
</evidence>
<dbReference type="EMBL" id="LGTC01000001">
    <property type="protein sequence ID" value="KNY27693.1"/>
    <property type="molecule type" value="Genomic_DNA"/>
</dbReference>
<comment type="caution">
    <text evidence="2">The sequence shown here is derived from an EMBL/GenBank/DDBJ whole genome shotgun (WGS) entry which is preliminary data.</text>
</comment>
<dbReference type="InterPro" id="IPR010359">
    <property type="entry name" value="IrrE_HExxH"/>
</dbReference>
<dbReference type="eggNOG" id="COG2856">
    <property type="taxonomic scope" value="Bacteria"/>
</dbReference>
<dbReference type="PANTHER" id="PTHR43236">
    <property type="entry name" value="ANTITOXIN HIGA1"/>
    <property type="match status" value="1"/>
</dbReference>
<dbReference type="Gene3D" id="1.10.10.2910">
    <property type="match status" value="1"/>
</dbReference>
<dbReference type="PANTHER" id="PTHR43236:SF2">
    <property type="entry name" value="BLL0069 PROTEIN"/>
    <property type="match status" value="1"/>
</dbReference>
<feature type="domain" description="IrrE N-terminal-like" evidence="1">
    <location>
        <begin position="37"/>
        <end position="180"/>
    </location>
</feature>
<reference evidence="3" key="1">
    <citation type="submission" date="2015-07" db="EMBL/GenBank/DDBJ databases">
        <title>Near-Complete Genome Sequence of the Cellulolytic Bacterium Bacteroides (Pseudobacteroides) cellulosolvens ATCC 35603.</title>
        <authorList>
            <person name="Dassa B."/>
            <person name="Utturkar S.M."/>
            <person name="Klingeman D.M."/>
            <person name="Hurt R.A."/>
            <person name="Keller M."/>
            <person name="Xu J."/>
            <person name="Reddy Y.H.K."/>
            <person name="Borovok I."/>
            <person name="Grinberg I.R."/>
            <person name="Lamed R."/>
            <person name="Zhivin O."/>
            <person name="Bayer E.A."/>
            <person name="Brown S.D."/>
        </authorList>
    </citation>
    <scope>NUCLEOTIDE SEQUENCE [LARGE SCALE GENOMIC DNA]</scope>
    <source>
        <strain evidence="3">DSM 2933</strain>
    </source>
</reference>
<dbReference type="Proteomes" id="UP000036923">
    <property type="component" value="Unassembled WGS sequence"/>
</dbReference>